<dbReference type="SUPFAM" id="SSF46785">
    <property type="entry name" value="Winged helix' DNA-binding domain"/>
    <property type="match status" value="1"/>
</dbReference>
<dbReference type="Gene3D" id="1.10.10.10">
    <property type="entry name" value="Winged helix-like DNA-binding domain superfamily/Winged helix DNA-binding domain"/>
    <property type="match status" value="1"/>
</dbReference>
<dbReference type="GO" id="GO:0042732">
    <property type="term" value="P:D-xylose metabolic process"/>
    <property type="evidence" value="ECO:0007669"/>
    <property type="project" value="UniProtKB-KW"/>
</dbReference>
<accession>A0A839JVL8</accession>
<keyword evidence="3" id="KW-0859">Xylose metabolism</keyword>
<dbReference type="InterPro" id="IPR000600">
    <property type="entry name" value="ROK"/>
</dbReference>
<dbReference type="PANTHER" id="PTHR18964">
    <property type="entry name" value="ROK (REPRESSOR, ORF, KINASE) FAMILY"/>
    <property type="match status" value="1"/>
</dbReference>
<sequence>MRFKLKANRKQMKEINKNILRKALKQRRKTTKVELSQLTELSVVTVNSLISEMVLSGEVIEGDDIPSNGGRPSKQYIYNDNYKQSIIIYGYQDNNKNLFHMLVVDSFGVCLSRKKGYIEHVMNNSFDSWIKAAFQSYANICTIVFGLPGAEENGVIYVHDYPDIIGDQFITYYQEKYGVSVIYENDINATTLGFYSRQNKATVQTVVGLYYPRIYGPGAGTVIMGEIYRGCRNFAGEVGWIPLIPSWKDLNYDDPEEVLLMLRQIVVMYCCILAPENIVIYGDFLNNDILCSLIEQVRTLLNGNFIPDISFERSLERDFELGLIQLVLKEYERIEGLALWC</sequence>
<gene>
    <name evidence="4" type="ORF">H0486_01250</name>
</gene>
<comment type="caution">
    <text evidence="4">The sequence shown here is derived from an EMBL/GenBank/DDBJ whole genome shotgun (WGS) entry which is preliminary data.</text>
</comment>
<dbReference type="SUPFAM" id="SSF53067">
    <property type="entry name" value="Actin-like ATPase domain"/>
    <property type="match status" value="1"/>
</dbReference>
<evidence type="ECO:0000256" key="1">
    <source>
        <dbReference type="ARBA" id="ARBA00002486"/>
    </source>
</evidence>
<comment type="function">
    <text evidence="1">Transcriptional repressor of xylose-utilizing enzymes.</text>
</comment>
<comment type="similarity">
    <text evidence="2">Belongs to the ROK (NagC/XylR) family.</text>
</comment>
<evidence type="ECO:0000256" key="2">
    <source>
        <dbReference type="ARBA" id="ARBA00006479"/>
    </source>
</evidence>
<dbReference type="InterPro" id="IPR036388">
    <property type="entry name" value="WH-like_DNA-bd_sf"/>
</dbReference>
<dbReference type="RefSeq" id="WP_228351297.1">
    <property type="nucleotide sequence ID" value="NZ_JACEGA010000001.1"/>
</dbReference>
<dbReference type="EMBL" id="JACEGA010000001">
    <property type="protein sequence ID" value="MBB2181520.1"/>
    <property type="molecule type" value="Genomic_DNA"/>
</dbReference>
<dbReference type="Gene3D" id="3.30.420.40">
    <property type="match status" value="2"/>
</dbReference>
<dbReference type="Pfam" id="PF00480">
    <property type="entry name" value="ROK"/>
    <property type="match status" value="1"/>
</dbReference>
<organism evidence="4 5">
    <name type="scientific">Variimorphobacter saccharofermentans</name>
    <dbReference type="NCBI Taxonomy" id="2755051"/>
    <lineage>
        <taxon>Bacteria</taxon>
        <taxon>Bacillati</taxon>
        <taxon>Bacillota</taxon>
        <taxon>Clostridia</taxon>
        <taxon>Lachnospirales</taxon>
        <taxon>Lachnospiraceae</taxon>
        <taxon>Variimorphobacter</taxon>
    </lineage>
</organism>
<proteinExistence type="inferred from homology"/>
<evidence type="ECO:0000313" key="4">
    <source>
        <dbReference type="EMBL" id="MBB2181520.1"/>
    </source>
</evidence>
<keyword evidence="3" id="KW-0119">Carbohydrate metabolism</keyword>
<protein>
    <submittedName>
        <fullName evidence="4">ROK family protein</fullName>
    </submittedName>
</protein>
<dbReference type="AlphaFoldDB" id="A0A839JVL8"/>
<name>A0A839JVL8_9FIRM</name>
<dbReference type="InterPro" id="IPR043129">
    <property type="entry name" value="ATPase_NBD"/>
</dbReference>
<evidence type="ECO:0000256" key="3">
    <source>
        <dbReference type="ARBA" id="ARBA00022629"/>
    </source>
</evidence>
<dbReference type="PANTHER" id="PTHR18964:SF149">
    <property type="entry name" value="BIFUNCTIONAL UDP-N-ACETYLGLUCOSAMINE 2-EPIMERASE_N-ACETYLMANNOSAMINE KINASE"/>
    <property type="match status" value="1"/>
</dbReference>
<reference evidence="4 5" key="1">
    <citation type="submission" date="2020-07" db="EMBL/GenBank/DDBJ databases">
        <title>Characterization and genome sequencing of isolate MD1, a novel member within the family Lachnospiraceae.</title>
        <authorList>
            <person name="Rettenmaier R."/>
            <person name="Di Bello L."/>
            <person name="Zinser C."/>
            <person name="Scheitz K."/>
            <person name="Liebl W."/>
            <person name="Zverlov V."/>
        </authorList>
    </citation>
    <scope>NUCLEOTIDE SEQUENCE [LARGE SCALE GENOMIC DNA]</scope>
    <source>
        <strain evidence="4 5">MD1</strain>
    </source>
</reference>
<dbReference type="Proteomes" id="UP000574276">
    <property type="component" value="Unassembled WGS sequence"/>
</dbReference>
<keyword evidence="5" id="KW-1185">Reference proteome</keyword>
<evidence type="ECO:0000313" key="5">
    <source>
        <dbReference type="Proteomes" id="UP000574276"/>
    </source>
</evidence>
<dbReference type="CDD" id="cd23763">
    <property type="entry name" value="ASKHA_ATPase_ROK"/>
    <property type="match status" value="1"/>
</dbReference>
<dbReference type="InterPro" id="IPR036390">
    <property type="entry name" value="WH_DNA-bd_sf"/>
</dbReference>